<dbReference type="Gene3D" id="3.10.350.10">
    <property type="entry name" value="LysM domain"/>
    <property type="match status" value="1"/>
</dbReference>
<name>A0A444GLG8_9FLAO</name>
<reference evidence="2 3" key="1">
    <citation type="submission" date="2019-01" db="EMBL/GenBank/DDBJ databases">
        <title>Flavobacterium sp. nov.,isolated from freshwater.</title>
        <authorList>
            <person name="Zhang R."/>
            <person name="Du Z.-J."/>
        </authorList>
    </citation>
    <scope>NUCLEOTIDE SEQUENCE [LARGE SCALE GENOMIC DNA]</scope>
    <source>
        <strain evidence="2 3">1E403</strain>
    </source>
</reference>
<keyword evidence="3" id="KW-1185">Reference proteome</keyword>
<dbReference type="EMBL" id="SBII01000016">
    <property type="protein sequence ID" value="RWW91869.1"/>
    <property type="molecule type" value="Genomic_DNA"/>
</dbReference>
<protein>
    <submittedName>
        <fullName evidence="2">LysM domain-containing protein</fullName>
    </submittedName>
</protein>
<organism evidence="2 3">
    <name type="scientific">Flavobacterium cerinum</name>
    <dbReference type="NCBI Taxonomy" id="2502784"/>
    <lineage>
        <taxon>Bacteria</taxon>
        <taxon>Pseudomonadati</taxon>
        <taxon>Bacteroidota</taxon>
        <taxon>Flavobacteriia</taxon>
        <taxon>Flavobacteriales</taxon>
        <taxon>Flavobacteriaceae</taxon>
        <taxon>Flavobacterium</taxon>
    </lineage>
</organism>
<dbReference type="OrthoDB" id="1100373at2"/>
<evidence type="ECO:0000313" key="2">
    <source>
        <dbReference type="EMBL" id="RWW91869.1"/>
    </source>
</evidence>
<dbReference type="InterPro" id="IPR036779">
    <property type="entry name" value="LysM_dom_sf"/>
</dbReference>
<dbReference type="Pfam" id="PF01476">
    <property type="entry name" value="LysM"/>
    <property type="match status" value="1"/>
</dbReference>
<sequence length="100" mass="11111">MAVKTVVISNRQSLFDIANQEYGNAQGAFEIARANNLSTTDSLEPGQSIIIPESKTKKTEVMAVIDRQRIKFSTAVNITDFEPRQKGIGYMRIGSTFKVK</sequence>
<dbReference type="RefSeq" id="WP_128391321.1">
    <property type="nucleotide sequence ID" value="NZ_SBII01000016.1"/>
</dbReference>
<dbReference type="InterPro" id="IPR018392">
    <property type="entry name" value="LysM"/>
</dbReference>
<evidence type="ECO:0000259" key="1">
    <source>
        <dbReference type="PROSITE" id="PS51782"/>
    </source>
</evidence>
<dbReference type="Proteomes" id="UP000287527">
    <property type="component" value="Unassembled WGS sequence"/>
</dbReference>
<dbReference type="PROSITE" id="PS51782">
    <property type="entry name" value="LYSM"/>
    <property type="match status" value="1"/>
</dbReference>
<gene>
    <name evidence="2" type="ORF">EPI11_17660</name>
</gene>
<proteinExistence type="predicted"/>
<dbReference type="AlphaFoldDB" id="A0A444GLG8"/>
<dbReference type="CDD" id="cd00118">
    <property type="entry name" value="LysM"/>
    <property type="match status" value="1"/>
</dbReference>
<evidence type="ECO:0000313" key="3">
    <source>
        <dbReference type="Proteomes" id="UP000287527"/>
    </source>
</evidence>
<accession>A0A444GLG8</accession>
<comment type="caution">
    <text evidence="2">The sequence shown here is derived from an EMBL/GenBank/DDBJ whole genome shotgun (WGS) entry which is preliminary data.</text>
</comment>
<feature type="domain" description="LysM" evidence="1">
    <location>
        <begin position="4"/>
        <end position="51"/>
    </location>
</feature>